<evidence type="ECO:0000256" key="10">
    <source>
        <dbReference type="SAM" id="SignalP"/>
    </source>
</evidence>
<dbReference type="NCBIfam" id="NF008668">
    <property type="entry name" value="PRK11669.1"/>
    <property type="match status" value="1"/>
</dbReference>
<evidence type="ECO:0000256" key="7">
    <source>
        <dbReference type="PIRSR" id="PIRSR618044-1"/>
    </source>
</evidence>
<dbReference type="GO" id="GO:0071555">
    <property type="term" value="P:cell wall organization"/>
    <property type="evidence" value="ECO:0007669"/>
    <property type="project" value="UniProtKB-KW"/>
</dbReference>
<dbReference type="GO" id="GO:0009252">
    <property type="term" value="P:peptidoglycan biosynthetic process"/>
    <property type="evidence" value="ECO:0007669"/>
    <property type="project" value="UniProtKB-KW"/>
</dbReference>
<dbReference type="GO" id="GO:0046677">
    <property type="term" value="P:response to antibiotic"/>
    <property type="evidence" value="ECO:0007669"/>
    <property type="project" value="InterPro"/>
</dbReference>
<evidence type="ECO:0000256" key="3">
    <source>
        <dbReference type="ARBA" id="ARBA00022801"/>
    </source>
</evidence>
<comment type="caution">
    <text evidence="12">The sequence shown here is derived from an EMBL/GenBank/DDBJ whole genome shotgun (WGS) entry which is preliminary data.</text>
</comment>
<keyword evidence="6" id="KW-0961">Cell wall biogenesis/degradation</keyword>
<dbReference type="GO" id="GO:0006508">
    <property type="term" value="P:proteolysis"/>
    <property type="evidence" value="ECO:0007669"/>
    <property type="project" value="InterPro"/>
</dbReference>
<keyword evidence="13" id="KW-1185">Reference proteome</keyword>
<dbReference type="RefSeq" id="WP_109675752.1">
    <property type="nucleotide sequence ID" value="NZ_CP086615.1"/>
</dbReference>
<dbReference type="Proteomes" id="UP000245474">
    <property type="component" value="Unassembled WGS sequence"/>
</dbReference>
<feature type="binding site" evidence="8">
    <location>
        <position position="225"/>
    </location>
    <ligand>
        <name>substrate</name>
    </ligand>
</feature>
<evidence type="ECO:0000259" key="11">
    <source>
        <dbReference type="Pfam" id="PF00768"/>
    </source>
</evidence>
<feature type="active site" description="Acyl-ester intermediate" evidence="7">
    <location>
        <position position="61"/>
    </location>
</feature>
<dbReference type="GO" id="GO:0009002">
    <property type="term" value="F:serine-type D-Ala-D-Ala carboxypeptidase activity"/>
    <property type="evidence" value="ECO:0007669"/>
    <property type="project" value="InterPro"/>
</dbReference>
<evidence type="ECO:0000256" key="8">
    <source>
        <dbReference type="PIRSR" id="PIRSR618044-2"/>
    </source>
</evidence>
<dbReference type="Pfam" id="PF00768">
    <property type="entry name" value="Peptidase_S11"/>
    <property type="match status" value="1"/>
</dbReference>
<evidence type="ECO:0000256" key="9">
    <source>
        <dbReference type="RuleBase" id="RU004016"/>
    </source>
</evidence>
<dbReference type="PRINTS" id="PR00725">
    <property type="entry name" value="DADACBPTASE1"/>
</dbReference>
<dbReference type="InterPro" id="IPR012338">
    <property type="entry name" value="Beta-lactam/transpept-like"/>
</dbReference>
<feature type="domain" description="Peptidase S11 D-alanyl-D-alanine carboxypeptidase A N-terminal" evidence="11">
    <location>
        <begin position="45"/>
        <end position="255"/>
    </location>
</feature>
<name>A0A2U2N8X9_9GAMM</name>
<dbReference type="SUPFAM" id="SSF56601">
    <property type="entry name" value="beta-lactamase/transpeptidase-like"/>
    <property type="match status" value="1"/>
</dbReference>
<evidence type="ECO:0000256" key="5">
    <source>
        <dbReference type="ARBA" id="ARBA00022984"/>
    </source>
</evidence>
<dbReference type="Gene3D" id="3.40.710.10">
    <property type="entry name" value="DD-peptidase/beta-lactamase superfamily"/>
    <property type="match status" value="1"/>
</dbReference>
<comment type="similarity">
    <text evidence="1 9">Belongs to the peptidase S11 family.</text>
</comment>
<keyword evidence="5" id="KW-0573">Peptidoglycan synthesis</keyword>
<evidence type="ECO:0000313" key="12">
    <source>
        <dbReference type="EMBL" id="PWG65557.1"/>
    </source>
</evidence>
<dbReference type="InterPro" id="IPR018044">
    <property type="entry name" value="Peptidase_S11"/>
</dbReference>
<proteinExistence type="inferred from homology"/>
<evidence type="ECO:0000256" key="6">
    <source>
        <dbReference type="ARBA" id="ARBA00023316"/>
    </source>
</evidence>
<evidence type="ECO:0000256" key="4">
    <source>
        <dbReference type="ARBA" id="ARBA00022960"/>
    </source>
</evidence>
<protein>
    <submittedName>
        <fullName evidence="12">D-alanyl-D-alanine endopeptidase</fullName>
    </submittedName>
</protein>
<keyword evidence="4" id="KW-0133">Cell shape</keyword>
<dbReference type="OrthoDB" id="5688590at2"/>
<dbReference type="GO" id="GO:0008800">
    <property type="term" value="F:beta-lactamase activity"/>
    <property type="evidence" value="ECO:0007669"/>
    <property type="project" value="InterPro"/>
</dbReference>
<feature type="chain" id="PRO_5015645095" evidence="10">
    <location>
        <begin position="22"/>
        <end position="310"/>
    </location>
</feature>
<keyword evidence="2 10" id="KW-0732">Signal</keyword>
<feature type="active site" evidence="7">
    <location>
        <position position="118"/>
    </location>
</feature>
<dbReference type="GO" id="GO:0030655">
    <property type="term" value="P:beta-lactam antibiotic catabolic process"/>
    <property type="evidence" value="ECO:0007669"/>
    <property type="project" value="InterPro"/>
</dbReference>
<dbReference type="EMBL" id="QFFI01000002">
    <property type="protein sequence ID" value="PWG65557.1"/>
    <property type="molecule type" value="Genomic_DNA"/>
</dbReference>
<accession>A0A2U2N8X9</accession>
<dbReference type="GO" id="GO:0008360">
    <property type="term" value="P:regulation of cell shape"/>
    <property type="evidence" value="ECO:0007669"/>
    <property type="project" value="UniProtKB-KW"/>
</dbReference>
<dbReference type="PANTHER" id="PTHR35333">
    <property type="entry name" value="BETA-LACTAMASE"/>
    <property type="match status" value="1"/>
</dbReference>
<reference evidence="12 13" key="1">
    <citation type="submission" date="2018-05" db="EMBL/GenBank/DDBJ databases">
        <title>Spiribacter halobius sp. nov., a moderately halophilic bacterium isolated from marine solar saltern.</title>
        <authorList>
            <person name="Zheng W.-S."/>
            <person name="Lu D.-C."/>
            <person name="Du Z.-J."/>
        </authorList>
    </citation>
    <scope>NUCLEOTIDE SEQUENCE [LARGE SCALE GENOMIC DNA]</scope>
    <source>
        <strain evidence="12 13">E85</strain>
    </source>
</reference>
<evidence type="ECO:0000313" key="13">
    <source>
        <dbReference type="Proteomes" id="UP000245474"/>
    </source>
</evidence>
<gene>
    <name evidence="12" type="ORF">DEM34_01520</name>
</gene>
<dbReference type="InterPro" id="IPR000871">
    <property type="entry name" value="Beta-lactam_class-A"/>
</dbReference>
<sequence>MLTRWFCLGILCLILSLPAGGHERPDPGSLQLASVHAAVAVLGEDRPLYEKRADVAVPIASLTKLMTAYVVLESGAALDEWLTVVPREQTPAKNAYSRIRIGSRLQRGELLRLALMSSENLAAHVLAAHHPGGRKGFVAAMNEAAQRLGMTRSRFVDPSGLSPDNRASARDLLRLVNAAHAYPEIREYSTTPARTARFRGPRYTLGYGNTNPLVHRAGWRVTLSKTGYLNESGRCLVMVANPGGRPLAMVFLNSFGSRTPIGDAGRVRRWLETGEGGSVAGAALEYERRRAAALKSTRPAAEGPESMSRR</sequence>
<feature type="active site" description="Acyl-ester intermediate" evidence="7">
    <location>
        <position position="64"/>
    </location>
</feature>
<feature type="signal peptide" evidence="10">
    <location>
        <begin position="1"/>
        <end position="21"/>
    </location>
</feature>
<keyword evidence="3" id="KW-0378">Hydrolase</keyword>
<dbReference type="InterPro" id="IPR001967">
    <property type="entry name" value="Peptidase_S11_N"/>
</dbReference>
<dbReference type="PANTHER" id="PTHR35333:SF3">
    <property type="entry name" value="BETA-LACTAMASE-TYPE TRANSPEPTIDASE FOLD CONTAINING PROTEIN"/>
    <property type="match status" value="1"/>
</dbReference>
<evidence type="ECO:0000256" key="2">
    <source>
        <dbReference type="ARBA" id="ARBA00022729"/>
    </source>
</evidence>
<dbReference type="AlphaFoldDB" id="A0A2U2N8X9"/>
<organism evidence="12 13">
    <name type="scientific">Sediminicurvatus halobius</name>
    <dbReference type="NCBI Taxonomy" id="2182432"/>
    <lineage>
        <taxon>Bacteria</taxon>
        <taxon>Pseudomonadati</taxon>
        <taxon>Pseudomonadota</taxon>
        <taxon>Gammaproteobacteria</taxon>
        <taxon>Chromatiales</taxon>
        <taxon>Ectothiorhodospiraceae</taxon>
        <taxon>Sediminicurvatus</taxon>
    </lineage>
</organism>
<evidence type="ECO:0000256" key="1">
    <source>
        <dbReference type="ARBA" id="ARBA00007164"/>
    </source>
</evidence>